<keyword evidence="1" id="KW-0479">Metal-binding</keyword>
<keyword evidence="6" id="KW-1185">Reference proteome</keyword>
<reference evidence="5 6" key="1">
    <citation type="journal article" date="2018" name="Nat. Genet.">
        <title>The Rosa genome provides new insights in the design of modern roses.</title>
        <authorList>
            <person name="Bendahmane M."/>
        </authorList>
    </citation>
    <scope>NUCLEOTIDE SEQUENCE [LARGE SCALE GENOMIC DNA]</scope>
    <source>
        <strain evidence="6">cv. Old Blush</strain>
    </source>
</reference>
<gene>
    <name evidence="5" type="ORF">RchiOBHm_Chr6g0288671</name>
</gene>
<accession>A0A2P6PVD6</accession>
<comment type="caution">
    <text evidence="5">The sequence shown here is derived from an EMBL/GenBank/DDBJ whole genome shotgun (WGS) entry which is preliminary data.</text>
</comment>
<dbReference type="PANTHER" id="PTHR10209">
    <property type="entry name" value="OXIDOREDUCTASE, 2OG-FE II OXYGENASE FAMILY PROTEIN"/>
    <property type="match status" value="1"/>
</dbReference>
<evidence type="ECO:0000256" key="1">
    <source>
        <dbReference type="ARBA" id="ARBA00022723"/>
    </source>
</evidence>
<dbReference type="Pfam" id="PF14226">
    <property type="entry name" value="DIOX_N"/>
    <property type="match status" value="1"/>
</dbReference>
<dbReference type="InterPro" id="IPR027443">
    <property type="entry name" value="IPNS-like_sf"/>
</dbReference>
<dbReference type="PANTHER" id="PTHR10209:SF714">
    <property type="entry name" value="1-AMINOCYCLOPROPANE-1-CARBOXYLATE OXIDASE HOMOLOG 11-RELATED"/>
    <property type="match status" value="1"/>
</dbReference>
<dbReference type="SUPFAM" id="SSF51197">
    <property type="entry name" value="Clavaminate synthase-like"/>
    <property type="match status" value="1"/>
</dbReference>
<protein>
    <submittedName>
        <fullName evidence="5">Putative non-heme dioxygenase domain, isopenicillin N synthase</fullName>
    </submittedName>
</protein>
<dbReference type="InterPro" id="IPR026992">
    <property type="entry name" value="DIOX_N"/>
</dbReference>
<evidence type="ECO:0000259" key="4">
    <source>
        <dbReference type="Pfam" id="PF14226"/>
    </source>
</evidence>
<evidence type="ECO:0000313" key="6">
    <source>
        <dbReference type="Proteomes" id="UP000238479"/>
    </source>
</evidence>
<dbReference type="AlphaFoldDB" id="A0A2P6PVD6"/>
<dbReference type="EMBL" id="PDCK01000044">
    <property type="protein sequence ID" value="PRQ25899.1"/>
    <property type="molecule type" value="Genomic_DNA"/>
</dbReference>
<evidence type="ECO:0000256" key="2">
    <source>
        <dbReference type="ARBA" id="ARBA00023002"/>
    </source>
</evidence>
<proteinExistence type="predicted"/>
<feature type="domain" description="Non-haem dioxygenase N-terminal" evidence="4">
    <location>
        <begin position="2"/>
        <end position="84"/>
    </location>
</feature>
<organism evidence="5 6">
    <name type="scientific">Rosa chinensis</name>
    <name type="common">China rose</name>
    <dbReference type="NCBI Taxonomy" id="74649"/>
    <lineage>
        <taxon>Eukaryota</taxon>
        <taxon>Viridiplantae</taxon>
        <taxon>Streptophyta</taxon>
        <taxon>Embryophyta</taxon>
        <taxon>Tracheophyta</taxon>
        <taxon>Spermatophyta</taxon>
        <taxon>Magnoliopsida</taxon>
        <taxon>eudicotyledons</taxon>
        <taxon>Gunneridae</taxon>
        <taxon>Pentapetalae</taxon>
        <taxon>rosids</taxon>
        <taxon>fabids</taxon>
        <taxon>Rosales</taxon>
        <taxon>Rosaceae</taxon>
        <taxon>Rosoideae</taxon>
        <taxon>Rosoideae incertae sedis</taxon>
        <taxon>Rosa</taxon>
    </lineage>
</organism>
<evidence type="ECO:0000313" key="5">
    <source>
        <dbReference type="EMBL" id="PRQ25899.1"/>
    </source>
</evidence>
<evidence type="ECO:0000256" key="3">
    <source>
        <dbReference type="ARBA" id="ARBA00023004"/>
    </source>
</evidence>
<dbReference type="GO" id="GO:0046872">
    <property type="term" value="F:metal ion binding"/>
    <property type="evidence" value="ECO:0007669"/>
    <property type="project" value="UniProtKB-KW"/>
</dbReference>
<dbReference type="OMA" id="CETWRFF"/>
<keyword evidence="5" id="KW-0223">Dioxygenase</keyword>
<dbReference type="Gramene" id="PRQ25899">
    <property type="protein sequence ID" value="PRQ25899"/>
    <property type="gene ID" value="RchiOBHm_Chr6g0288671"/>
</dbReference>
<dbReference type="Proteomes" id="UP000238479">
    <property type="component" value="Chromosome 6"/>
</dbReference>
<keyword evidence="2" id="KW-0560">Oxidoreductase</keyword>
<dbReference type="GO" id="GO:0051213">
    <property type="term" value="F:dioxygenase activity"/>
    <property type="evidence" value="ECO:0007669"/>
    <property type="project" value="UniProtKB-KW"/>
</dbReference>
<sequence>MVKAIKDACETWRFFQIVYHGVPLAVMEEMLQGIRRFHEQPAEDKMELYSRDFKNSANFDCSGDLKLRAKSAADWRDTLSCRAVDDKWDFEALPQVCRYFYSSRAYAILEP</sequence>
<keyword evidence="3" id="KW-0408">Iron</keyword>
<name>A0A2P6PVD6_ROSCH</name>
<dbReference type="Gene3D" id="2.60.120.330">
    <property type="entry name" value="B-lactam Antibiotic, Isopenicillin N Synthase, Chain"/>
    <property type="match status" value="1"/>
</dbReference>
<dbReference type="STRING" id="74649.A0A2P6PVD6"/>